<dbReference type="Proteomes" id="UP000321026">
    <property type="component" value="Unassembled WGS sequence"/>
</dbReference>
<evidence type="ECO:0000313" key="1">
    <source>
        <dbReference type="EMBL" id="TXG78429.1"/>
    </source>
</evidence>
<name>A0A5C7JA88_9BACT</name>
<dbReference type="AlphaFoldDB" id="A0A5C7JA88"/>
<dbReference type="EMBL" id="SSDS01000016">
    <property type="protein sequence ID" value="TXG78429.1"/>
    <property type="molecule type" value="Genomic_DNA"/>
</dbReference>
<sequence>MASIANTESARKRISALAQLVRILMRDGITTTSALMEETGYSERAIWSAKGELRRSAAECRVQPSAVQPAAVEVQPSAVEGAAECRVHKERVSPHTPLPKEILPAAACKQAEKGEIEGLNGSTPKMVRLFAELIAGPLGTPDEITAHDLLASNVEFYGAERVKVGFLEFRQKMAAEKHVRDPLRLFNGFVKGAKLVAATDRPVESEYERKARLDGGRFVRRADGKLGYEFGEASA</sequence>
<gene>
    <name evidence="1" type="ORF">E6Q11_01030</name>
</gene>
<proteinExistence type="predicted"/>
<reference evidence="1 2" key="1">
    <citation type="submission" date="2018-09" db="EMBL/GenBank/DDBJ databases">
        <title>Metagenome Assembled Genomes from an Advanced Water Purification Facility.</title>
        <authorList>
            <person name="Stamps B.W."/>
            <person name="Spear J.R."/>
        </authorList>
    </citation>
    <scope>NUCLEOTIDE SEQUENCE [LARGE SCALE GENOMIC DNA]</scope>
    <source>
        <strain evidence="1">Bin_63_2</strain>
    </source>
</reference>
<comment type="caution">
    <text evidence="1">The sequence shown here is derived from an EMBL/GenBank/DDBJ whole genome shotgun (WGS) entry which is preliminary data.</text>
</comment>
<evidence type="ECO:0000313" key="2">
    <source>
        <dbReference type="Proteomes" id="UP000321026"/>
    </source>
</evidence>
<accession>A0A5C7JA88</accession>
<protein>
    <submittedName>
        <fullName evidence="1">Uncharacterized protein</fullName>
    </submittedName>
</protein>
<organism evidence="1 2">
    <name type="scientific">Candidatus Dojkabacteria bacterium</name>
    <dbReference type="NCBI Taxonomy" id="2099670"/>
    <lineage>
        <taxon>Bacteria</taxon>
        <taxon>Candidatus Dojkabacteria</taxon>
    </lineage>
</organism>